<comment type="similarity">
    <text evidence="1 2">Belongs to the metallophosphoesterase superfamily. YfcE family.</text>
</comment>
<dbReference type="NCBIfam" id="TIGR00040">
    <property type="entry name" value="yfcE"/>
    <property type="match status" value="1"/>
</dbReference>
<protein>
    <recommendedName>
        <fullName evidence="2">Phosphoesterase</fullName>
        <ecNumber evidence="2">3.1.4.-</ecNumber>
    </recommendedName>
</protein>
<dbReference type="Proteomes" id="UP000724672">
    <property type="component" value="Unassembled WGS sequence"/>
</dbReference>
<dbReference type="GO" id="GO:0016787">
    <property type="term" value="F:hydrolase activity"/>
    <property type="evidence" value="ECO:0007669"/>
    <property type="project" value="UniProtKB-UniRule"/>
</dbReference>
<dbReference type="PANTHER" id="PTHR11124">
    <property type="entry name" value="VACUOLAR SORTING PROTEIN VPS29"/>
    <property type="match status" value="1"/>
</dbReference>
<comment type="cofactor">
    <cofactor evidence="2">
        <name>a divalent metal cation</name>
        <dbReference type="ChEBI" id="CHEBI:60240"/>
    </cofactor>
</comment>
<dbReference type="EC" id="3.1.4.-" evidence="2"/>
<dbReference type="Gene3D" id="3.60.21.10">
    <property type="match status" value="1"/>
</dbReference>
<dbReference type="InterPro" id="IPR000979">
    <property type="entry name" value="Phosphodiesterase_MJ0936/Vps29"/>
</dbReference>
<evidence type="ECO:0000313" key="5">
    <source>
        <dbReference type="Proteomes" id="UP000724672"/>
    </source>
</evidence>
<dbReference type="Pfam" id="PF12850">
    <property type="entry name" value="Metallophos_2"/>
    <property type="match status" value="1"/>
</dbReference>
<dbReference type="RefSeq" id="WP_203365203.1">
    <property type="nucleotide sequence ID" value="NZ_WSFT01000014.1"/>
</dbReference>
<evidence type="ECO:0000313" key="4">
    <source>
        <dbReference type="EMBL" id="MBS4537272.1"/>
    </source>
</evidence>
<keyword evidence="5" id="KW-1185">Reference proteome</keyword>
<dbReference type="AlphaFoldDB" id="A0A942UZE3"/>
<accession>A0A942UZE3</accession>
<keyword evidence="2" id="KW-0479">Metal-binding</keyword>
<dbReference type="GO" id="GO:0046872">
    <property type="term" value="F:metal ion binding"/>
    <property type="evidence" value="ECO:0007669"/>
    <property type="project" value="UniProtKB-KW"/>
</dbReference>
<comment type="caution">
    <text evidence="4">The sequence shown here is derived from an EMBL/GenBank/DDBJ whole genome shotgun (WGS) entry which is preliminary data.</text>
</comment>
<dbReference type="InterPro" id="IPR029052">
    <property type="entry name" value="Metallo-depent_PP-like"/>
</dbReference>
<reference evidence="4" key="1">
    <citation type="submission" date="2019-12" db="EMBL/GenBank/DDBJ databases">
        <title>Clostridiaceae gen. nov. sp. nov., isolated from sediment in Xinjiang, China.</title>
        <authorList>
            <person name="Zhang R."/>
        </authorList>
    </citation>
    <scope>NUCLEOTIDE SEQUENCE</scope>
    <source>
        <strain evidence="4">D2Q-11</strain>
    </source>
</reference>
<evidence type="ECO:0000256" key="1">
    <source>
        <dbReference type="ARBA" id="ARBA00008950"/>
    </source>
</evidence>
<dbReference type="SUPFAM" id="SSF56300">
    <property type="entry name" value="Metallo-dependent phosphatases"/>
    <property type="match status" value="1"/>
</dbReference>
<evidence type="ECO:0000259" key="3">
    <source>
        <dbReference type="Pfam" id="PF12850"/>
    </source>
</evidence>
<dbReference type="EMBL" id="WSFT01000014">
    <property type="protein sequence ID" value="MBS4537272.1"/>
    <property type="molecule type" value="Genomic_DNA"/>
</dbReference>
<feature type="domain" description="Calcineurin-like phosphoesterase" evidence="3">
    <location>
        <begin position="4"/>
        <end position="140"/>
    </location>
</feature>
<gene>
    <name evidence="4" type="ORF">GOQ27_02300</name>
</gene>
<organism evidence="4 5">
    <name type="scientific">Anaeromonas frigoriresistens</name>
    <dbReference type="NCBI Taxonomy" id="2683708"/>
    <lineage>
        <taxon>Bacteria</taxon>
        <taxon>Bacillati</taxon>
        <taxon>Bacillota</taxon>
        <taxon>Tissierellia</taxon>
        <taxon>Tissierellales</taxon>
        <taxon>Thermohalobacteraceae</taxon>
        <taxon>Anaeromonas</taxon>
    </lineage>
</organism>
<sequence>MSIRIGVISDTHGLFREEMHNILKDVDKIIHLGDIGKLDILELIQKIAPTVSILGNIDENIYSLPATESLEIKGVKIYMIHNIKEINKESISYDTRIILYGHSHKPNLNEKDNIIYFNPGSIGPRRFSLPITYGIMDINNQSIHIRIYDLFSKEILIDKTYDKNKDT</sequence>
<name>A0A942UZE3_9FIRM</name>
<evidence type="ECO:0000256" key="2">
    <source>
        <dbReference type="RuleBase" id="RU362039"/>
    </source>
</evidence>
<dbReference type="InterPro" id="IPR024654">
    <property type="entry name" value="Calcineurin-like_PHP_lpxH"/>
</dbReference>
<proteinExistence type="inferred from homology"/>